<dbReference type="GO" id="GO:0000177">
    <property type="term" value="C:cytoplasmic exosome (RNase complex)"/>
    <property type="evidence" value="ECO:0007669"/>
    <property type="project" value="TreeGrafter"/>
</dbReference>
<evidence type="ECO:0000313" key="10">
    <source>
        <dbReference type="Proteomes" id="UP000193411"/>
    </source>
</evidence>
<dbReference type="Pfam" id="PF01138">
    <property type="entry name" value="RNase_PH"/>
    <property type="match status" value="1"/>
</dbReference>
<dbReference type="GO" id="GO:0006364">
    <property type="term" value="P:rRNA processing"/>
    <property type="evidence" value="ECO:0007669"/>
    <property type="project" value="UniProtKB-KW"/>
</dbReference>
<dbReference type="InterPro" id="IPR015847">
    <property type="entry name" value="ExoRNase_PH_dom2"/>
</dbReference>
<dbReference type="InterPro" id="IPR001247">
    <property type="entry name" value="ExoRNase_PH_dom1"/>
</dbReference>
<proteinExistence type="inferred from homology"/>
<protein>
    <submittedName>
        <fullName evidence="9">Exosome component 5</fullName>
    </submittedName>
</protein>
<reference evidence="9 10" key="1">
    <citation type="submission" date="2016-07" db="EMBL/GenBank/DDBJ databases">
        <title>Pervasive Adenine N6-methylation of Active Genes in Fungi.</title>
        <authorList>
            <consortium name="DOE Joint Genome Institute"/>
            <person name="Mondo S.J."/>
            <person name="Dannebaum R.O."/>
            <person name="Kuo R.C."/>
            <person name="Labutti K."/>
            <person name="Haridas S."/>
            <person name="Kuo A."/>
            <person name="Salamov A."/>
            <person name="Ahrendt S.R."/>
            <person name="Lipzen A."/>
            <person name="Sullivan W."/>
            <person name="Andreopoulos W.B."/>
            <person name="Clum A."/>
            <person name="Lindquist E."/>
            <person name="Daum C."/>
            <person name="Ramamoorthy G.K."/>
            <person name="Gryganskyi A."/>
            <person name="Culley D."/>
            <person name="Magnuson J.K."/>
            <person name="James T.Y."/>
            <person name="O'Malley M.A."/>
            <person name="Stajich J.E."/>
            <person name="Spatafora J.W."/>
            <person name="Visel A."/>
            <person name="Grigoriev I.V."/>
        </authorList>
    </citation>
    <scope>NUCLEOTIDE SEQUENCE [LARGE SCALE GENOMIC DNA]</scope>
    <source>
        <strain evidence="9 10">PL171</strain>
    </source>
</reference>
<feature type="region of interest" description="Disordered" evidence="6">
    <location>
        <begin position="1"/>
        <end position="21"/>
    </location>
</feature>
<dbReference type="GO" id="GO:0003723">
    <property type="term" value="F:RNA binding"/>
    <property type="evidence" value="ECO:0007669"/>
    <property type="project" value="TreeGrafter"/>
</dbReference>
<dbReference type="AlphaFoldDB" id="A0A1Y2HL51"/>
<dbReference type="GO" id="GO:0034475">
    <property type="term" value="P:U4 snRNA 3'-end processing"/>
    <property type="evidence" value="ECO:0007669"/>
    <property type="project" value="TreeGrafter"/>
</dbReference>
<evidence type="ECO:0000256" key="6">
    <source>
        <dbReference type="SAM" id="MobiDB-lite"/>
    </source>
</evidence>
<feature type="domain" description="Exoribonuclease phosphorolytic" evidence="8">
    <location>
        <begin position="145"/>
        <end position="209"/>
    </location>
</feature>
<accession>A0A1Y2HL51</accession>
<evidence type="ECO:0000256" key="1">
    <source>
        <dbReference type="ARBA" id="ARBA00004123"/>
    </source>
</evidence>
<gene>
    <name evidence="9" type="ORF">BCR44DRAFT_331063</name>
</gene>
<dbReference type="EMBL" id="MCFL01000023">
    <property type="protein sequence ID" value="ORZ35289.1"/>
    <property type="molecule type" value="Genomic_DNA"/>
</dbReference>
<dbReference type="Proteomes" id="UP000193411">
    <property type="component" value="Unassembled WGS sequence"/>
</dbReference>
<feature type="domain" description="Exoribonuclease phosphorolytic" evidence="7">
    <location>
        <begin position="18"/>
        <end position="138"/>
    </location>
</feature>
<dbReference type="SUPFAM" id="SSF55666">
    <property type="entry name" value="Ribonuclease PH domain 2-like"/>
    <property type="match status" value="1"/>
</dbReference>
<evidence type="ECO:0000256" key="3">
    <source>
        <dbReference type="ARBA" id="ARBA00022552"/>
    </source>
</evidence>
<dbReference type="GO" id="GO:0071051">
    <property type="term" value="P:poly(A)-dependent snoRNA 3'-end processing"/>
    <property type="evidence" value="ECO:0007669"/>
    <property type="project" value="TreeGrafter"/>
</dbReference>
<comment type="subcellular location">
    <subcellularLocation>
        <location evidence="1">Nucleus</location>
    </subcellularLocation>
</comment>
<dbReference type="OrthoDB" id="27298at2759"/>
<evidence type="ECO:0000259" key="8">
    <source>
        <dbReference type="Pfam" id="PF03725"/>
    </source>
</evidence>
<keyword evidence="5" id="KW-0539">Nucleus</keyword>
<comment type="similarity">
    <text evidence="2">Belongs to the RNase PH family.</text>
</comment>
<evidence type="ECO:0000259" key="7">
    <source>
        <dbReference type="Pfam" id="PF01138"/>
    </source>
</evidence>
<dbReference type="SUPFAM" id="SSF54211">
    <property type="entry name" value="Ribosomal protein S5 domain 2-like"/>
    <property type="match status" value="1"/>
</dbReference>
<evidence type="ECO:0000256" key="5">
    <source>
        <dbReference type="ARBA" id="ARBA00023242"/>
    </source>
</evidence>
<name>A0A1Y2HL51_9FUNG</name>
<keyword evidence="10" id="KW-1185">Reference proteome</keyword>
<dbReference type="GO" id="GO:0071028">
    <property type="term" value="P:nuclear mRNA surveillance"/>
    <property type="evidence" value="ECO:0007669"/>
    <property type="project" value="TreeGrafter"/>
</dbReference>
<keyword evidence="4" id="KW-0271">Exosome</keyword>
<dbReference type="InterPro" id="IPR020568">
    <property type="entry name" value="Ribosomal_Su5_D2-typ_SF"/>
</dbReference>
<dbReference type="STRING" id="765915.A0A1Y2HL51"/>
<dbReference type="GO" id="GO:0000176">
    <property type="term" value="C:nuclear exosome (RNase complex)"/>
    <property type="evidence" value="ECO:0007669"/>
    <property type="project" value="TreeGrafter"/>
</dbReference>
<dbReference type="InterPro" id="IPR027408">
    <property type="entry name" value="PNPase/RNase_PH_dom_sf"/>
</dbReference>
<dbReference type="GO" id="GO:0005730">
    <property type="term" value="C:nucleolus"/>
    <property type="evidence" value="ECO:0007669"/>
    <property type="project" value="TreeGrafter"/>
</dbReference>
<comment type="caution">
    <text evidence="9">The sequence shown here is derived from an EMBL/GenBank/DDBJ whole genome shotgun (WGS) entry which is preliminary data.</text>
</comment>
<dbReference type="Pfam" id="PF03725">
    <property type="entry name" value="RNase_PH_C"/>
    <property type="match status" value="1"/>
</dbReference>
<organism evidence="9 10">
    <name type="scientific">Catenaria anguillulae PL171</name>
    <dbReference type="NCBI Taxonomy" id="765915"/>
    <lineage>
        <taxon>Eukaryota</taxon>
        <taxon>Fungi</taxon>
        <taxon>Fungi incertae sedis</taxon>
        <taxon>Blastocladiomycota</taxon>
        <taxon>Blastocladiomycetes</taxon>
        <taxon>Blastocladiales</taxon>
        <taxon>Catenariaceae</taxon>
        <taxon>Catenaria</taxon>
    </lineage>
</organism>
<dbReference type="PANTHER" id="PTHR11953:SF1">
    <property type="entry name" value="EXOSOME COMPLEX COMPONENT RRP46"/>
    <property type="match status" value="1"/>
</dbReference>
<evidence type="ECO:0000256" key="2">
    <source>
        <dbReference type="ARBA" id="ARBA00006678"/>
    </source>
</evidence>
<dbReference type="PANTHER" id="PTHR11953">
    <property type="entry name" value="EXOSOME COMPLEX COMPONENT"/>
    <property type="match status" value="1"/>
</dbReference>
<evidence type="ECO:0000313" key="9">
    <source>
        <dbReference type="EMBL" id="ORZ35289.1"/>
    </source>
</evidence>
<evidence type="ECO:0000256" key="4">
    <source>
        <dbReference type="ARBA" id="ARBA00022835"/>
    </source>
</evidence>
<keyword evidence="3" id="KW-0698">rRNA processing</keyword>
<dbReference type="CDD" id="cd11372">
    <property type="entry name" value="RNase_PH_RRP46"/>
    <property type="match status" value="1"/>
</dbReference>
<dbReference type="InterPro" id="IPR050080">
    <property type="entry name" value="RNase_PH"/>
</dbReference>
<dbReference type="InterPro" id="IPR036345">
    <property type="entry name" value="ExoRNase_PH_dom2_sf"/>
</dbReference>
<dbReference type="Gene3D" id="3.30.230.70">
    <property type="entry name" value="GHMP Kinase, N-terminal domain"/>
    <property type="match status" value="1"/>
</dbReference>
<sequence>MSNPSKAFARADRRPAGQLRPLHSTHGFLHRADGSAQFTVDKTSVICGIHGPVEVKLRDEKLDRATLEVVFKQHISLPTTREKFLETTIQSTLEPLIKTALHPRTLIQLSFQTIQNDGSLLAAAYNAACVALIDAGIPLQSAFAAACIAILPDGTVLMDPTADEEEQAASVHTFVFDSATMGESGAYMVHSNGQFTVEQFEKCYQYAKAAAKHVIEFLKVVHMPSGSRAEAEAEDVVMGE</sequence>
<dbReference type="GO" id="GO:0016075">
    <property type="term" value="P:rRNA catabolic process"/>
    <property type="evidence" value="ECO:0007669"/>
    <property type="project" value="TreeGrafter"/>
</dbReference>